<dbReference type="Proteomes" id="UP001181693">
    <property type="component" value="Unassembled WGS sequence"/>
</dbReference>
<keyword evidence="2" id="KW-0521">NADP</keyword>
<gene>
    <name evidence="5" type="ORF">GDO54_014981</name>
</gene>
<evidence type="ECO:0000313" key="6">
    <source>
        <dbReference type="Proteomes" id="UP001181693"/>
    </source>
</evidence>
<comment type="caution">
    <text evidence="5">The sequence shown here is derived from an EMBL/GenBank/DDBJ whole genome shotgun (WGS) entry which is preliminary data.</text>
</comment>
<reference evidence="5" key="1">
    <citation type="thesis" date="2020" institute="ProQuest LLC" country="789 East Eisenhower Parkway, Ann Arbor, MI, USA">
        <title>Comparative Genomics and Chromosome Evolution.</title>
        <authorList>
            <person name="Mudd A.B."/>
        </authorList>
    </citation>
    <scope>NUCLEOTIDE SEQUENCE</scope>
    <source>
        <strain evidence="5">1538</strain>
        <tissue evidence="5">Blood</tissue>
    </source>
</reference>
<dbReference type="PANTHER" id="PTHR42748:SF7">
    <property type="entry name" value="NMRA LIKE REDOX SENSOR 1-RELATED"/>
    <property type="match status" value="1"/>
</dbReference>
<dbReference type="SUPFAM" id="SSF51735">
    <property type="entry name" value="NAD(P)-binding Rossmann-fold domains"/>
    <property type="match status" value="1"/>
</dbReference>
<dbReference type="CDD" id="cd05251">
    <property type="entry name" value="NmrA_like_SDR_a"/>
    <property type="match status" value="1"/>
</dbReference>
<dbReference type="PANTHER" id="PTHR42748">
    <property type="entry name" value="NITROGEN METABOLITE REPRESSION PROTEIN NMRA FAMILY MEMBER"/>
    <property type="match status" value="1"/>
</dbReference>
<dbReference type="InterPro" id="IPR036291">
    <property type="entry name" value="NAD(P)-bd_dom_sf"/>
</dbReference>
<sequence length="296" mass="33013">MTTRQPAFIEGAQGGSVVSALLENCSFAVRAVTRDVNKPAALKLKEAGAEVVAADMDDEQSLKAAFTGAYGAFVVTNFFDHFSKEKEVAQGKRIADLCKQLGLQHVVFSGLENVHKLTGGKLEVLHFDGKGEVEEYFRQIKVPMTSARVAFYFENFLTVCRPQKCPDGKTYQLVLPMGDIPMDGMSIRDLGPIVRSILQNPSEYIGKNIGLSADKLTVQQYAEIMSEVTGKTIVDSKITPEAYEKLNFPGAEEMANMYRFYHLRPDRDIELTRKLNPNTKTFKQFMVSKKESFTDL</sequence>
<keyword evidence="6" id="KW-1185">Reference proteome</keyword>
<name>A0AAV3A3X8_PYXAD</name>
<dbReference type="EMBL" id="DYDO01000008">
    <property type="protein sequence ID" value="DBA19112.1"/>
    <property type="molecule type" value="Genomic_DNA"/>
</dbReference>
<dbReference type="Pfam" id="PF05368">
    <property type="entry name" value="NmrA"/>
    <property type="match status" value="1"/>
</dbReference>
<evidence type="ECO:0000256" key="1">
    <source>
        <dbReference type="ARBA" id="ARBA00006328"/>
    </source>
</evidence>
<evidence type="ECO:0000259" key="4">
    <source>
        <dbReference type="Pfam" id="PF05368"/>
    </source>
</evidence>
<comment type="similarity">
    <text evidence="1">Belongs to the NmrA-type oxidoreductase family.</text>
</comment>
<dbReference type="AlphaFoldDB" id="A0AAV3A3X8"/>
<feature type="domain" description="NmrA-like" evidence="4">
    <location>
        <begin position="11"/>
        <end position="272"/>
    </location>
</feature>
<dbReference type="Gene3D" id="3.90.25.10">
    <property type="entry name" value="UDP-galactose 4-epimerase, domain 1"/>
    <property type="match status" value="1"/>
</dbReference>
<dbReference type="GO" id="GO:0005634">
    <property type="term" value="C:nucleus"/>
    <property type="evidence" value="ECO:0007669"/>
    <property type="project" value="TreeGrafter"/>
</dbReference>
<dbReference type="InterPro" id="IPR051164">
    <property type="entry name" value="NmrA-like_oxidored"/>
</dbReference>
<evidence type="ECO:0000313" key="5">
    <source>
        <dbReference type="EMBL" id="DBA19112.1"/>
    </source>
</evidence>
<evidence type="ECO:0000256" key="3">
    <source>
        <dbReference type="ARBA" id="ARBA00040296"/>
    </source>
</evidence>
<protein>
    <recommendedName>
        <fullName evidence="3">NmrA-like family domain-containing protein 1</fullName>
    </recommendedName>
</protein>
<dbReference type="Gene3D" id="3.40.50.720">
    <property type="entry name" value="NAD(P)-binding Rossmann-like Domain"/>
    <property type="match status" value="1"/>
</dbReference>
<organism evidence="5 6">
    <name type="scientific">Pyxicephalus adspersus</name>
    <name type="common">African bullfrog</name>
    <dbReference type="NCBI Taxonomy" id="30357"/>
    <lineage>
        <taxon>Eukaryota</taxon>
        <taxon>Metazoa</taxon>
        <taxon>Chordata</taxon>
        <taxon>Craniata</taxon>
        <taxon>Vertebrata</taxon>
        <taxon>Euteleostomi</taxon>
        <taxon>Amphibia</taxon>
        <taxon>Batrachia</taxon>
        <taxon>Anura</taxon>
        <taxon>Neobatrachia</taxon>
        <taxon>Ranoidea</taxon>
        <taxon>Pyxicephalidae</taxon>
        <taxon>Pyxicephalinae</taxon>
        <taxon>Pyxicephalus</taxon>
    </lineage>
</organism>
<dbReference type="InterPro" id="IPR008030">
    <property type="entry name" value="NmrA-like"/>
</dbReference>
<proteinExistence type="inferred from homology"/>
<accession>A0AAV3A3X8</accession>
<evidence type="ECO:0000256" key="2">
    <source>
        <dbReference type="ARBA" id="ARBA00022857"/>
    </source>
</evidence>